<name>A0A9X1WAL2_9VIBR</name>
<accession>A0A9X1WAL2</accession>
<dbReference type="PIRSF" id="PIRSF037225">
    <property type="entry name" value="UCP037225"/>
    <property type="match status" value="1"/>
</dbReference>
<organism evidence="1 2">
    <name type="scientific">Vibrio gelatinilyticus</name>
    <dbReference type="NCBI Taxonomy" id="2893468"/>
    <lineage>
        <taxon>Bacteria</taxon>
        <taxon>Pseudomonadati</taxon>
        <taxon>Pseudomonadota</taxon>
        <taxon>Gammaproteobacteria</taxon>
        <taxon>Vibrionales</taxon>
        <taxon>Vibrionaceae</taxon>
        <taxon>Vibrio</taxon>
    </lineage>
</organism>
<keyword evidence="2" id="KW-1185">Reference proteome</keyword>
<dbReference type="EMBL" id="JAJNNZ010000004">
    <property type="protein sequence ID" value="MCJ2376699.1"/>
    <property type="molecule type" value="Genomic_DNA"/>
</dbReference>
<dbReference type="InterPro" id="IPR017143">
    <property type="entry name" value="UCP037225"/>
</dbReference>
<dbReference type="RefSeq" id="WP_244356481.1">
    <property type="nucleotide sequence ID" value="NZ_JAJNNZ010000004.1"/>
</dbReference>
<dbReference type="Proteomes" id="UP001139488">
    <property type="component" value="Unassembled WGS sequence"/>
</dbReference>
<dbReference type="AlphaFoldDB" id="A0A9X1WAL2"/>
<comment type="caution">
    <text evidence="1">The sequence shown here is derived from an EMBL/GenBank/DDBJ whole genome shotgun (WGS) entry which is preliminary data.</text>
</comment>
<evidence type="ECO:0000313" key="2">
    <source>
        <dbReference type="Proteomes" id="UP001139488"/>
    </source>
</evidence>
<gene>
    <name evidence="1" type="ORF">LNL84_07590</name>
</gene>
<reference evidence="1" key="1">
    <citation type="submission" date="2021-11" db="EMBL/GenBank/DDBJ databases">
        <title>Vibrio ZSDE26 sp. nov. and Vibrio ZSDZ34 sp. nov., isolated from coastal seawater in Qingdao.</title>
        <authorList>
            <person name="Zhang P."/>
        </authorList>
    </citation>
    <scope>NUCLEOTIDE SEQUENCE</scope>
    <source>
        <strain evidence="1">ZSDZ34</strain>
    </source>
</reference>
<dbReference type="Pfam" id="PF14255">
    <property type="entry name" value="Zn_ribbon_21"/>
    <property type="match status" value="1"/>
</dbReference>
<proteinExistence type="predicted"/>
<evidence type="ECO:0000313" key="1">
    <source>
        <dbReference type="EMBL" id="MCJ2376699.1"/>
    </source>
</evidence>
<protein>
    <submittedName>
        <fullName evidence="1">CPXCG motif-containing cysteine-rich protein</fullName>
    </submittedName>
</protein>
<dbReference type="InterPro" id="IPR025990">
    <property type="entry name" value="zinc_ribbon_bacterial"/>
</dbReference>
<sequence length="62" mass="7229">MELSKVWRVNCPYCGEAFDAILDCSVEHQEYIEDCEVCCRPIVFDVAVENDDVYVSLRHENE</sequence>